<dbReference type="AlphaFoldDB" id="A0A151GVT6"/>
<keyword evidence="1" id="KW-0472">Membrane</keyword>
<dbReference type="EMBL" id="LAYC01000001">
    <property type="protein sequence ID" value="KYK61216.1"/>
    <property type="molecule type" value="Genomic_DNA"/>
</dbReference>
<keyword evidence="1" id="KW-1133">Transmembrane helix</keyword>
<organism evidence="3 4">
    <name type="scientific">Drechmeria coniospora</name>
    <name type="common">Nematophagous fungus</name>
    <name type="synonym">Meria coniospora</name>
    <dbReference type="NCBI Taxonomy" id="98403"/>
    <lineage>
        <taxon>Eukaryota</taxon>
        <taxon>Fungi</taxon>
        <taxon>Dikarya</taxon>
        <taxon>Ascomycota</taxon>
        <taxon>Pezizomycotina</taxon>
        <taxon>Sordariomycetes</taxon>
        <taxon>Hypocreomycetidae</taxon>
        <taxon>Hypocreales</taxon>
        <taxon>Ophiocordycipitaceae</taxon>
        <taxon>Drechmeria</taxon>
    </lineage>
</organism>
<dbReference type="PANTHER" id="PTHR37783:SF1">
    <property type="entry name" value="MEMBRANE PROTEIN, PUTATIVE (AFU_ORTHOLOGUE AFUA_1G04315)-RELATED"/>
    <property type="match status" value="1"/>
</dbReference>
<keyword evidence="4" id="KW-1185">Reference proteome</keyword>
<dbReference type="GeneID" id="63715000"/>
<sequence>MTSDTFAAVDEQRRNRIISHMNQSHARELAHYLRHYAAVPRRHAVASPSLQDVTLQGMRIHADGNDYVVPFEPPLVSWADVKARIIDMDTTAREHLGISDIFITQFAPPEGFDCAIFAAVVFYFACVASLPWVVPGSMLYRAVAAVFPGGPDWYKWLTRLVFFPVIGIHLTETYFLNRKLQRHGVEPWSGLWWRWVSSGFIEGYPASMRVDRVVARKRAEKEGRSH</sequence>
<dbReference type="InterPro" id="IPR019595">
    <property type="entry name" value="DUF2470"/>
</dbReference>
<evidence type="ECO:0000313" key="4">
    <source>
        <dbReference type="Proteomes" id="UP000076580"/>
    </source>
</evidence>
<accession>A0A151GVT6</accession>
<gene>
    <name evidence="3" type="ORF">DCS_02357</name>
</gene>
<proteinExistence type="predicted"/>
<dbReference type="Gene3D" id="3.20.180.10">
    <property type="entry name" value="PNP-oxidase-like"/>
    <property type="match status" value="1"/>
</dbReference>
<dbReference type="InterPro" id="IPR037119">
    <property type="entry name" value="Haem_oxidase_HugZ-like_sf"/>
</dbReference>
<protein>
    <recommendedName>
        <fullName evidence="2">DUF2470 domain-containing protein</fullName>
    </recommendedName>
</protein>
<feature type="domain" description="DUF2470" evidence="2">
    <location>
        <begin position="15"/>
        <end position="88"/>
    </location>
</feature>
<evidence type="ECO:0000256" key="1">
    <source>
        <dbReference type="SAM" id="Phobius"/>
    </source>
</evidence>
<dbReference type="Pfam" id="PF10615">
    <property type="entry name" value="DUF2470"/>
    <property type="match status" value="1"/>
</dbReference>
<feature type="transmembrane region" description="Helical" evidence="1">
    <location>
        <begin position="153"/>
        <end position="176"/>
    </location>
</feature>
<dbReference type="InParanoid" id="A0A151GVT6"/>
<keyword evidence="1" id="KW-0812">Transmembrane</keyword>
<reference evidence="3 4" key="1">
    <citation type="journal article" date="2016" name="Sci. Rep.">
        <title>Insights into Adaptations to a Near-Obligate Nematode Endoparasitic Lifestyle from the Finished Genome of Drechmeria coniospora.</title>
        <authorList>
            <person name="Zhang L."/>
            <person name="Zhou Z."/>
            <person name="Guo Q."/>
            <person name="Fokkens L."/>
            <person name="Miskei M."/>
            <person name="Pocsi I."/>
            <person name="Zhang W."/>
            <person name="Chen M."/>
            <person name="Wang L."/>
            <person name="Sun Y."/>
            <person name="Donzelli B.G."/>
            <person name="Gibson D.M."/>
            <person name="Nelson D.R."/>
            <person name="Luo J.G."/>
            <person name="Rep M."/>
            <person name="Liu H."/>
            <person name="Yang S."/>
            <person name="Wang J."/>
            <person name="Krasnoff S.B."/>
            <person name="Xu Y."/>
            <person name="Molnar I."/>
            <person name="Lin M."/>
        </authorList>
    </citation>
    <scope>NUCLEOTIDE SEQUENCE [LARGE SCALE GENOMIC DNA]</scope>
    <source>
        <strain evidence="3 4">ARSEF 6962</strain>
    </source>
</reference>
<dbReference type="SUPFAM" id="SSF50475">
    <property type="entry name" value="FMN-binding split barrel"/>
    <property type="match status" value="1"/>
</dbReference>
<feature type="transmembrane region" description="Helical" evidence="1">
    <location>
        <begin position="114"/>
        <end position="133"/>
    </location>
</feature>
<dbReference type="RefSeq" id="XP_040660568.1">
    <property type="nucleotide sequence ID" value="XM_040799685.1"/>
</dbReference>
<name>A0A151GVT6_DRECN</name>
<dbReference type="PANTHER" id="PTHR37783">
    <property type="entry name" value="MEMBRANE PROTEIN, PUTATIVE (AFU_ORTHOLOGUE AFUA_1G04315)-RELATED"/>
    <property type="match status" value="1"/>
</dbReference>
<evidence type="ECO:0000313" key="3">
    <source>
        <dbReference type="EMBL" id="KYK61216.1"/>
    </source>
</evidence>
<dbReference type="Proteomes" id="UP000076580">
    <property type="component" value="Chromosome 01"/>
</dbReference>
<comment type="caution">
    <text evidence="3">The sequence shown here is derived from an EMBL/GenBank/DDBJ whole genome shotgun (WGS) entry which is preliminary data.</text>
</comment>
<evidence type="ECO:0000259" key="2">
    <source>
        <dbReference type="Pfam" id="PF10615"/>
    </source>
</evidence>